<evidence type="ECO:0000313" key="1">
    <source>
        <dbReference type="EMBL" id="VFJ60343.1"/>
    </source>
</evidence>
<proteinExistence type="predicted"/>
<gene>
    <name evidence="1" type="ORF">BECKDK2373C_GA0170839_108017</name>
</gene>
<dbReference type="EMBL" id="CAADEY010000080">
    <property type="protein sequence ID" value="VFJ60343.1"/>
    <property type="molecule type" value="Genomic_DNA"/>
</dbReference>
<accession>A0A450T1J3</accession>
<name>A0A450T1J3_9GAMM</name>
<sequence>MGNRQNKMPPRGKRAASCERLSQRRPFLMHRYENSETLFFRYVKIAPWGKSEAFGAIGYP</sequence>
<protein>
    <submittedName>
        <fullName evidence="1">Uncharacterized protein</fullName>
    </submittedName>
</protein>
<dbReference type="AlphaFoldDB" id="A0A450T1J3"/>
<reference evidence="1" key="1">
    <citation type="submission" date="2019-02" db="EMBL/GenBank/DDBJ databases">
        <authorList>
            <person name="Gruber-Vodicka R. H."/>
            <person name="Seah K. B. B."/>
        </authorList>
    </citation>
    <scope>NUCLEOTIDE SEQUENCE</scope>
    <source>
        <strain evidence="1">BECK_DK161</strain>
    </source>
</reference>
<organism evidence="1">
    <name type="scientific">Candidatus Kentrum sp. DK</name>
    <dbReference type="NCBI Taxonomy" id="2126562"/>
    <lineage>
        <taxon>Bacteria</taxon>
        <taxon>Pseudomonadati</taxon>
        <taxon>Pseudomonadota</taxon>
        <taxon>Gammaproteobacteria</taxon>
        <taxon>Candidatus Kentrum</taxon>
    </lineage>
</organism>